<sequence>MASADSSSIIRDHLYSVEDKLKRGRPPPLLKGVGEDIVIDGEPAPEVAPVIDPASISRCCIERGLFPAVPLFFQFRAAPVRAGQNG</sequence>
<dbReference type="AlphaFoldDB" id="A0A314UPD2"/>
<organism evidence="1 2">
    <name type="scientific">Prunus yedoensis var. nudiflora</name>
    <dbReference type="NCBI Taxonomy" id="2094558"/>
    <lineage>
        <taxon>Eukaryota</taxon>
        <taxon>Viridiplantae</taxon>
        <taxon>Streptophyta</taxon>
        <taxon>Embryophyta</taxon>
        <taxon>Tracheophyta</taxon>
        <taxon>Spermatophyta</taxon>
        <taxon>Magnoliopsida</taxon>
        <taxon>eudicotyledons</taxon>
        <taxon>Gunneridae</taxon>
        <taxon>Pentapetalae</taxon>
        <taxon>rosids</taxon>
        <taxon>fabids</taxon>
        <taxon>Rosales</taxon>
        <taxon>Rosaceae</taxon>
        <taxon>Amygdaloideae</taxon>
        <taxon>Amygdaleae</taxon>
        <taxon>Prunus</taxon>
    </lineage>
</organism>
<dbReference type="Proteomes" id="UP000250321">
    <property type="component" value="Unassembled WGS sequence"/>
</dbReference>
<reference evidence="1 2" key="1">
    <citation type="submission" date="2018-02" db="EMBL/GenBank/DDBJ databases">
        <title>Draft genome of wild Prunus yedoensis var. nudiflora.</title>
        <authorList>
            <person name="Baek S."/>
            <person name="Kim J.-H."/>
            <person name="Choi K."/>
            <person name="Kim G.-B."/>
            <person name="Cho A."/>
            <person name="Jang H."/>
            <person name="Shin C.-H."/>
            <person name="Yu H.-J."/>
            <person name="Mun J.-H."/>
        </authorList>
    </citation>
    <scope>NUCLEOTIDE SEQUENCE [LARGE SCALE GENOMIC DNA]</scope>
    <source>
        <strain evidence="2">cv. Jeju island</strain>
        <tissue evidence="1">Leaf</tissue>
    </source>
</reference>
<evidence type="ECO:0000313" key="2">
    <source>
        <dbReference type="Proteomes" id="UP000250321"/>
    </source>
</evidence>
<accession>A0A314UPD2</accession>
<name>A0A314UPD2_PRUYE</name>
<gene>
    <name evidence="1" type="ORF">Pyn_11602</name>
</gene>
<dbReference type="EMBL" id="PJQY01003291">
    <property type="protein sequence ID" value="PQM38666.1"/>
    <property type="molecule type" value="Genomic_DNA"/>
</dbReference>
<evidence type="ECO:0000313" key="1">
    <source>
        <dbReference type="EMBL" id="PQM38666.1"/>
    </source>
</evidence>
<proteinExistence type="predicted"/>
<dbReference type="OrthoDB" id="1830397at2759"/>
<keyword evidence="2" id="KW-1185">Reference proteome</keyword>
<comment type="caution">
    <text evidence="1">The sequence shown here is derived from an EMBL/GenBank/DDBJ whole genome shotgun (WGS) entry which is preliminary data.</text>
</comment>
<protein>
    <submittedName>
        <fullName evidence="1">Uncharacterized protein</fullName>
    </submittedName>
</protein>